<protein>
    <submittedName>
        <fullName evidence="2">Uncharacterized protein</fullName>
    </submittedName>
</protein>
<proteinExistence type="predicted"/>
<dbReference type="AlphaFoldDB" id="A0A915A7J9"/>
<evidence type="ECO:0000313" key="2">
    <source>
        <dbReference type="WBParaSite" id="PgR002_g192_t01"/>
    </source>
</evidence>
<reference evidence="2" key="1">
    <citation type="submission" date="2022-11" db="UniProtKB">
        <authorList>
            <consortium name="WormBaseParasite"/>
        </authorList>
    </citation>
    <scope>IDENTIFICATION</scope>
</reference>
<evidence type="ECO:0000313" key="1">
    <source>
        <dbReference type="Proteomes" id="UP000887569"/>
    </source>
</evidence>
<dbReference type="Proteomes" id="UP000887569">
    <property type="component" value="Unplaced"/>
</dbReference>
<accession>A0A915A7J9</accession>
<sequence>MSKKMYKKYKCIVRVRFFISCQLMRSKAPVRRSVESSCATSSGDQLNCPTAANSSWCDVCRKNHTATSPFIFIR</sequence>
<dbReference type="WBParaSite" id="PgR002_g192_t01">
    <property type="protein sequence ID" value="PgR002_g192_t01"/>
    <property type="gene ID" value="PgR002_g192"/>
</dbReference>
<organism evidence="1 2">
    <name type="scientific">Parascaris univalens</name>
    <name type="common">Nematode worm</name>
    <dbReference type="NCBI Taxonomy" id="6257"/>
    <lineage>
        <taxon>Eukaryota</taxon>
        <taxon>Metazoa</taxon>
        <taxon>Ecdysozoa</taxon>
        <taxon>Nematoda</taxon>
        <taxon>Chromadorea</taxon>
        <taxon>Rhabditida</taxon>
        <taxon>Spirurina</taxon>
        <taxon>Ascaridomorpha</taxon>
        <taxon>Ascaridoidea</taxon>
        <taxon>Ascarididae</taxon>
        <taxon>Parascaris</taxon>
    </lineage>
</organism>
<name>A0A915A7J9_PARUN</name>
<keyword evidence="1" id="KW-1185">Reference proteome</keyword>